<dbReference type="InterPro" id="IPR020843">
    <property type="entry name" value="ER"/>
</dbReference>
<dbReference type="InterPro" id="IPR036291">
    <property type="entry name" value="NAD(P)-bd_dom_sf"/>
</dbReference>
<gene>
    <name evidence="2" type="ORF">GCM10023189_33530</name>
</gene>
<dbReference type="PANTHER" id="PTHR44013">
    <property type="entry name" value="ZINC-TYPE ALCOHOL DEHYDROGENASE-LIKE PROTEIN C16A3.02C"/>
    <property type="match status" value="1"/>
</dbReference>
<evidence type="ECO:0000313" key="2">
    <source>
        <dbReference type="EMBL" id="GAA4459596.1"/>
    </source>
</evidence>
<dbReference type="PANTHER" id="PTHR44013:SF1">
    <property type="entry name" value="ZINC-TYPE ALCOHOL DEHYDROGENASE-LIKE PROTEIN C16A3.02C"/>
    <property type="match status" value="1"/>
</dbReference>
<dbReference type="Gene3D" id="3.40.50.720">
    <property type="entry name" value="NAD(P)-binding Rossmann-like Domain"/>
    <property type="match status" value="1"/>
</dbReference>
<dbReference type="InterPro" id="IPR013154">
    <property type="entry name" value="ADH-like_N"/>
</dbReference>
<protein>
    <submittedName>
        <fullName evidence="2">NAD(P)-dependent alcohol dehydrogenase</fullName>
    </submittedName>
</protein>
<keyword evidence="3" id="KW-1185">Reference proteome</keyword>
<dbReference type="Proteomes" id="UP001501175">
    <property type="component" value="Unassembled WGS sequence"/>
</dbReference>
<evidence type="ECO:0000259" key="1">
    <source>
        <dbReference type="SMART" id="SM00829"/>
    </source>
</evidence>
<comment type="caution">
    <text evidence="2">The sequence shown here is derived from an EMBL/GenBank/DDBJ whole genome shotgun (WGS) entry which is preliminary data.</text>
</comment>
<name>A0ABP8N328_9BACT</name>
<dbReference type="SUPFAM" id="SSF51735">
    <property type="entry name" value="NAD(P)-binding Rossmann-fold domains"/>
    <property type="match status" value="1"/>
</dbReference>
<dbReference type="InterPro" id="IPR052733">
    <property type="entry name" value="Chloroplast_QOR"/>
</dbReference>
<dbReference type="Pfam" id="PF08240">
    <property type="entry name" value="ADH_N"/>
    <property type="match status" value="1"/>
</dbReference>
<sequence>MVIAETAFTPIFSSMKAVVINQNGDSSVLQLQEVPQPVPDHHDVLIRVYATSINPLDWKLREGISKILPGKFPKILGAECAGEVAAVGLMVTDFQPGDRVVAEMGADGGGYAEYALVNEKNVVKLPDDIDFVPAAAIPVAGLTALQALRDLGHLRPGDPVLINGAAGGVGTFAVQIAGILGGRVTAVCSESHAELVRRLGANRVIDYQKTDFTLQPDRYRIIFDTVSKRSFTDCKKALTDDGVYIAAVPSASQIFQDVVTTFTTQKAETVAMKFSKEDMQWLLTLVAAGRLEPVIEHVYLLREIAKAHQHSESGHATGKLVVAINHTDEEK</sequence>
<dbReference type="SMART" id="SM00829">
    <property type="entry name" value="PKS_ER"/>
    <property type="match status" value="1"/>
</dbReference>
<dbReference type="SUPFAM" id="SSF50129">
    <property type="entry name" value="GroES-like"/>
    <property type="match status" value="1"/>
</dbReference>
<evidence type="ECO:0000313" key="3">
    <source>
        <dbReference type="Proteomes" id="UP001501175"/>
    </source>
</evidence>
<dbReference type="CDD" id="cd08267">
    <property type="entry name" value="MDR1"/>
    <property type="match status" value="1"/>
</dbReference>
<feature type="domain" description="Enoyl reductase (ER)" evidence="1">
    <location>
        <begin position="24"/>
        <end position="322"/>
    </location>
</feature>
<accession>A0ABP8N328</accession>
<dbReference type="InterPro" id="IPR011032">
    <property type="entry name" value="GroES-like_sf"/>
</dbReference>
<dbReference type="EMBL" id="BAABHD010000032">
    <property type="protein sequence ID" value="GAA4459596.1"/>
    <property type="molecule type" value="Genomic_DNA"/>
</dbReference>
<organism evidence="2 3">
    <name type="scientific">Nibrella saemangeumensis</name>
    <dbReference type="NCBI Taxonomy" id="1084526"/>
    <lineage>
        <taxon>Bacteria</taxon>
        <taxon>Pseudomonadati</taxon>
        <taxon>Bacteroidota</taxon>
        <taxon>Cytophagia</taxon>
        <taxon>Cytophagales</taxon>
        <taxon>Spirosomataceae</taxon>
        <taxon>Nibrella</taxon>
    </lineage>
</organism>
<dbReference type="Pfam" id="PF13602">
    <property type="entry name" value="ADH_zinc_N_2"/>
    <property type="match status" value="1"/>
</dbReference>
<dbReference type="Gene3D" id="3.90.180.10">
    <property type="entry name" value="Medium-chain alcohol dehydrogenases, catalytic domain"/>
    <property type="match status" value="1"/>
</dbReference>
<proteinExistence type="predicted"/>
<reference evidence="3" key="1">
    <citation type="journal article" date="2019" name="Int. J. Syst. Evol. Microbiol.">
        <title>The Global Catalogue of Microorganisms (GCM) 10K type strain sequencing project: providing services to taxonomists for standard genome sequencing and annotation.</title>
        <authorList>
            <consortium name="The Broad Institute Genomics Platform"/>
            <consortium name="The Broad Institute Genome Sequencing Center for Infectious Disease"/>
            <person name="Wu L."/>
            <person name="Ma J."/>
        </authorList>
    </citation>
    <scope>NUCLEOTIDE SEQUENCE [LARGE SCALE GENOMIC DNA]</scope>
    <source>
        <strain evidence="3">JCM 17927</strain>
    </source>
</reference>